<accession>A0A0A9CA10</accession>
<proteinExistence type="predicted"/>
<sequence length="65" mass="7293">MKLKPHLIPLHAMHGNDYHKSSHQLRGGSVVENSSTTIKKSSQMALHDEIDMAVRIEPLKHTSHS</sequence>
<reference evidence="1" key="1">
    <citation type="submission" date="2014-09" db="EMBL/GenBank/DDBJ databases">
        <authorList>
            <person name="Magalhaes I.L.F."/>
            <person name="Oliveira U."/>
            <person name="Santos F.R."/>
            <person name="Vidigal T.H.D.A."/>
            <person name="Brescovit A.D."/>
            <person name="Santos A.J."/>
        </authorList>
    </citation>
    <scope>NUCLEOTIDE SEQUENCE</scope>
    <source>
        <tissue evidence="1">Shoot tissue taken approximately 20 cm above the soil surface</tissue>
    </source>
</reference>
<protein>
    <submittedName>
        <fullName evidence="1">Uncharacterized protein</fullName>
    </submittedName>
</protein>
<dbReference type="AlphaFoldDB" id="A0A0A9CA10"/>
<dbReference type="EMBL" id="GBRH01227660">
    <property type="protein sequence ID" value="JAD70235.1"/>
    <property type="molecule type" value="Transcribed_RNA"/>
</dbReference>
<name>A0A0A9CA10_ARUDO</name>
<organism evidence="1">
    <name type="scientific">Arundo donax</name>
    <name type="common">Giant reed</name>
    <name type="synonym">Donax arundinaceus</name>
    <dbReference type="NCBI Taxonomy" id="35708"/>
    <lineage>
        <taxon>Eukaryota</taxon>
        <taxon>Viridiplantae</taxon>
        <taxon>Streptophyta</taxon>
        <taxon>Embryophyta</taxon>
        <taxon>Tracheophyta</taxon>
        <taxon>Spermatophyta</taxon>
        <taxon>Magnoliopsida</taxon>
        <taxon>Liliopsida</taxon>
        <taxon>Poales</taxon>
        <taxon>Poaceae</taxon>
        <taxon>PACMAD clade</taxon>
        <taxon>Arundinoideae</taxon>
        <taxon>Arundineae</taxon>
        <taxon>Arundo</taxon>
    </lineage>
</organism>
<evidence type="ECO:0000313" key="1">
    <source>
        <dbReference type="EMBL" id="JAD70235.1"/>
    </source>
</evidence>
<reference evidence="1" key="2">
    <citation type="journal article" date="2015" name="Data Brief">
        <title>Shoot transcriptome of the giant reed, Arundo donax.</title>
        <authorList>
            <person name="Barrero R.A."/>
            <person name="Guerrero F.D."/>
            <person name="Moolhuijzen P."/>
            <person name="Goolsby J.A."/>
            <person name="Tidwell J."/>
            <person name="Bellgard S.E."/>
            <person name="Bellgard M.I."/>
        </authorList>
    </citation>
    <scope>NUCLEOTIDE SEQUENCE</scope>
    <source>
        <tissue evidence="1">Shoot tissue taken approximately 20 cm above the soil surface</tissue>
    </source>
</reference>